<feature type="compositionally biased region" description="Low complexity" evidence="1">
    <location>
        <begin position="37"/>
        <end position="47"/>
    </location>
</feature>
<keyword evidence="2" id="KW-0732">Signal</keyword>
<reference evidence="3" key="1">
    <citation type="submission" date="2021-01" db="EMBL/GenBank/DDBJ databases">
        <title>Whole genome shotgun sequence of Spirilliplanes yamanashiensis NBRC 15828.</title>
        <authorList>
            <person name="Komaki H."/>
            <person name="Tamura T."/>
        </authorList>
    </citation>
    <scope>NUCLEOTIDE SEQUENCE</scope>
    <source>
        <strain evidence="3">NBRC 15828</strain>
    </source>
</reference>
<feature type="region of interest" description="Disordered" evidence="1">
    <location>
        <begin position="199"/>
        <end position="235"/>
    </location>
</feature>
<feature type="signal peptide" evidence="2">
    <location>
        <begin position="1"/>
        <end position="27"/>
    </location>
</feature>
<dbReference type="InterPro" id="IPR005297">
    <property type="entry name" value="Lipoprotein_repeat"/>
</dbReference>
<sequence length="235" mass="24679">MVPEKRKLMVVGGAIAAAFMLPGCAPAGYNAADYNAGAPAQEPAANEVEAEPSAEPEAETEEQAEQEAAAPELAADEVTTELVGKSIPRMGKAVVDQDGMVLYRFDKDTVDPVASNCDGDCAKIWPPALVNEGEEPELEGISSDDLGTVQRKDGTTQLTLGDWPLYRYAGDKKAGQWRGQNVGGTWFVVSPDGKKNLTCLPPVSKPIPVPGGSDSDEKSESEESGSGGAGSDYQY</sequence>
<feature type="compositionally biased region" description="Gly residues" evidence="1">
    <location>
        <begin position="225"/>
        <end position="235"/>
    </location>
</feature>
<comment type="caution">
    <text evidence="3">The sequence shown here is derived from an EMBL/GenBank/DDBJ whole genome shotgun (WGS) entry which is preliminary data.</text>
</comment>
<dbReference type="Proteomes" id="UP000652013">
    <property type="component" value="Unassembled WGS sequence"/>
</dbReference>
<feature type="chain" id="PRO_5035162367" description="Lipoprotein" evidence="2">
    <location>
        <begin position="28"/>
        <end position="235"/>
    </location>
</feature>
<evidence type="ECO:0000313" key="3">
    <source>
        <dbReference type="EMBL" id="GIJ01732.1"/>
    </source>
</evidence>
<organism evidence="3 4">
    <name type="scientific">Spirilliplanes yamanashiensis</name>
    <dbReference type="NCBI Taxonomy" id="42233"/>
    <lineage>
        <taxon>Bacteria</taxon>
        <taxon>Bacillati</taxon>
        <taxon>Actinomycetota</taxon>
        <taxon>Actinomycetes</taxon>
        <taxon>Micromonosporales</taxon>
        <taxon>Micromonosporaceae</taxon>
        <taxon>Spirilliplanes</taxon>
    </lineage>
</organism>
<accession>A0A8J3Y5A4</accession>
<evidence type="ECO:0000313" key="4">
    <source>
        <dbReference type="Proteomes" id="UP000652013"/>
    </source>
</evidence>
<dbReference type="EMBL" id="BOOY01000006">
    <property type="protein sequence ID" value="GIJ01732.1"/>
    <property type="molecule type" value="Genomic_DNA"/>
</dbReference>
<dbReference type="AlphaFoldDB" id="A0A8J3Y5A4"/>
<dbReference type="GO" id="GO:0043448">
    <property type="term" value="P:alkane catabolic process"/>
    <property type="evidence" value="ECO:0007669"/>
    <property type="project" value="TreeGrafter"/>
</dbReference>
<dbReference type="Pfam" id="PF03640">
    <property type="entry name" value="Lipoprotein_15"/>
    <property type="match status" value="2"/>
</dbReference>
<evidence type="ECO:0000256" key="1">
    <source>
        <dbReference type="SAM" id="MobiDB-lite"/>
    </source>
</evidence>
<feature type="region of interest" description="Disordered" evidence="1">
    <location>
        <begin position="37"/>
        <end position="73"/>
    </location>
</feature>
<proteinExistence type="predicted"/>
<evidence type="ECO:0008006" key="5">
    <source>
        <dbReference type="Google" id="ProtNLM"/>
    </source>
</evidence>
<feature type="compositionally biased region" description="Acidic residues" evidence="1">
    <location>
        <begin position="48"/>
        <end position="65"/>
    </location>
</feature>
<protein>
    <recommendedName>
        <fullName evidence="5">Lipoprotein</fullName>
    </recommendedName>
</protein>
<name>A0A8J3Y5A4_9ACTN</name>
<dbReference type="PANTHER" id="PTHR39335:SF1">
    <property type="entry name" value="BLL4220 PROTEIN"/>
    <property type="match status" value="1"/>
</dbReference>
<keyword evidence="4" id="KW-1185">Reference proteome</keyword>
<gene>
    <name evidence="3" type="ORF">Sya03_10840</name>
</gene>
<evidence type="ECO:0000256" key="2">
    <source>
        <dbReference type="SAM" id="SignalP"/>
    </source>
</evidence>
<dbReference type="PANTHER" id="PTHR39335">
    <property type="entry name" value="BLL4220 PROTEIN"/>
    <property type="match status" value="1"/>
</dbReference>